<dbReference type="PANTHER" id="PTHR21136:SF179">
    <property type="entry name" value="VESICLE ASSOCIATED MEMBRANE PROTEIN 7-RELATED"/>
    <property type="match status" value="1"/>
</dbReference>
<dbReference type="InterPro" id="IPR042855">
    <property type="entry name" value="V_SNARE_CC"/>
</dbReference>
<keyword evidence="3 9" id="KW-0812">Transmembrane</keyword>
<keyword evidence="4" id="KW-0653">Protein transport</keyword>
<dbReference type="GO" id="GO:0031201">
    <property type="term" value="C:SNARE complex"/>
    <property type="evidence" value="ECO:0007669"/>
    <property type="project" value="TreeGrafter"/>
</dbReference>
<dbReference type="FunFam" id="3.30.450.50:FF:000015">
    <property type="entry name" value="Synaptobrevin 2 isoform 1"/>
    <property type="match status" value="1"/>
</dbReference>
<dbReference type="InterPro" id="IPR010908">
    <property type="entry name" value="Longin_dom"/>
</dbReference>
<keyword evidence="5 9" id="KW-1133">Transmembrane helix</keyword>
<evidence type="ECO:0000256" key="9">
    <source>
        <dbReference type="SAM" id="Phobius"/>
    </source>
</evidence>
<evidence type="ECO:0000313" key="13">
    <source>
        <dbReference type="Proteomes" id="UP000708208"/>
    </source>
</evidence>
<dbReference type="Pfam" id="PF13774">
    <property type="entry name" value="Longin"/>
    <property type="match status" value="1"/>
</dbReference>
<dbReference type="Proteomes" id="UP000708208">
    <property type="component" value="Unassembled WGS sequence"/>
</dbReference>
<evidence type="ECO:0000256" key="5">
    <source>
        <dbReference type="ARBA" id="ARBA00022989"/>
    </source>
</evidence>
<dbReference type="Pfam" id="PF00957">
    <property type="entry name" value="Synaptobrevin"/>
    <property type="match status" value="1"/>
</dbReference>
<evidence type="ECO:0000259" key="11">
    <source>
        <dbReference type="PROSITE" id="PS50892"/>
    </source>
</evidence>
<evidence type="ECO:0000256" key="3">
    <source>
        <dbReference type="ARBA" id="ARBA00022692"/>
    </source>
</evidence>
<evidence type="ECO:0000256" key="2">
    <source>
        <dbReference type="ARBA" id="ARBA00022448"/>
    </source>
</evidence>
<keyword evidence="8" id="KW-0175">Coiled coil</keyword>
<reference evidence="12" key="1">
    <citation type="submission" date="2021-06" db="EMBL/GenBank/DDBJ databases">
        <authorList>
            <person name="Hodson N. C."/>
            <person name="Mongue J. A."/>
            <person name="Jaron S. K."/>
        </authorList>
    </citation>
    <scope>NUCLEOTIDE SEQUENCE</scope>
</reference>
<dbReference type="SMART" id="SM01270">
    <property type="entry name" value="Longin"/>
    <property type="match status" value="1"/>
</dbReference>
<dbReference type="EMBL" id="CAJVCH010176769">
    <property type="protein sequence ID" value="CAG7729332.1"/>
    <property type="molecule type" value="Genomic_DNA"/>
</dbReference>
<keyword evidence="2" id="KW-0813">Transport</keyword>
<dbReference type="FunFam" id="1.20.5.110:FF:000004">
    <property type="entry name" value="Vesicle-associated membrane protein 7"/>
    <property type="match status" value="1"/>
</dbReference>
<protein>
    <recommendedName>
        <fullName evidence="14">Vesicle-associated membrane protein 7</fullName>
    </recommendedName>
</protein>
<organism evidence="12 13">
    <name type="scientific">Allacma fusca</name>
    <dbReference type="NCBI Taxonomy" id="39272"/>
    <lineage>
        <taxon>Eukaryota</taxon>
        <taxon>Metazoa</taxon>
        <taxon>Ecdysozoa</taxon>
        <taxon>Arthropoda</taxon>
        <taxon>Hexapoda</taxon>
        <taxon>Collembola</taxon>
        <taxon>Symphypleona</taxon>
        <taxon>Sminthuridae</taxon>
        <taxon>Allacma</taxon>
    </lineage>
</organism>
<evidence type="ECO:0000259" key="10">
    <source>
        <dbReference type="PROSITE" id="PS50859"/>
    </source>
</evidence>
<dbReference type="PROSITE" id="PS50892">
    <property type="entry name" value="V_SNARE"/>
    <property type="match status" value="1"/>
</dbReference>
<dbReference type="AlphaFoldDB" id="A0A8J2P7W6"/>
<feature type="domain" description="Longin" evidence="10">
    <location>
        <begin position="69"/>
        <end position="173"/>
    </location>
</feature>
<dbReference type="GO" id="GO:0012505">
    <property type="term" value="C:endomembrane system"/>
    <property type="evidence" value="ECO:0007669"/>
    <property type="project" value="UniProtKB-SubCell"/>
</dbReference>
<dbReference type="GO" id="GO:0006887">
    <property type="term" value="P:exocytosis"/>
    <property type="evidence" value="ECO:0007669"/>
    <property type="project" value="TreeGrafter"/>
</dbReference>
<feature type="domain" description="V-SNARE coiled-coil homology" evidence="11">
    <location>
        <begin position="188"/>
        <end position="248"/>
    </location>
</feature>
<comment type="caution">
    <text evidence="12">The sequence shown here is derived from an EMBL/GenBank/DDBJ whole genome shotgun (WGS) entry which is preliminary data.</text>
</comment>
<name>A0A8J2P7W6_9HEXA</name>
<dbReference type="GO" id="GO:0000149">
    <property type="term" value="F:SNARE binding"/>
    <property type="evidence" value="ECO:0007669"/>
    <property type="project" value="TreeGrafter"/>
</dbReference>
<dbReference type="InterPro" id="IPR051097">
    <property type="entry name" value="Synaptobrevin-like_transport"/>
</dbReference>
<dbReference type="CDD" id="cd14824">
    <property type="entry name" value="Longin"/>
    <property type="match status" value="1"/>
</dbReference>
<dbReference type="PANTHER" id="PTHR21136">
    <property type="entry name" value="SNARE PROTEINS"/>
    <property type="match status" value="1"/>
</dbReference>
<comment type="similarity">
    <text evidence="1">Belongs to the synaptobrevin family.</text>
</comment>
<dbReference type="PROSITE" id="PS50859">
    <property type="entry name" value="LONGIN"/>
    <property type="match status" value="1"/>
</dbReference>
<evidence type="ECO:0000256" key="4">
    <source>
        <dbReference type="ARBA" id="ARBA00022927"/>
    </source>
</evidence>
<dbReference type="GO" id="GO:0005484">
    <property type="term" value="F:SNAP receptor activity"/>
    <property type="evidence" value="ECO:0007669"/>
    <property type="project" value="TreeGrafter"/>
</dbReference>
<sequence>MLIAIKECVNKYSPQGNRNCVLYIQDDWDSPPFIYFKVQHSIRAPRLTFGNLNRRSCRIAFKMPLLYTVIARGSTILTKYASCVGNFSEVTEQILNKISAENSKLTYSHNNFLFHYIKEQGIVYLCITDDDFERARAFAFLADIKNRFEQTYGLTRIRDALPYAMNSDFANLLASEMKRYSESRDLDKVSKVQGQLDELKDIMVKNIDNIASRGERLELLVNKAENLNTTSVLFRKSSRNVARAMYWRNIKFGLIVGGASLLLIYFVISLSCGFTWSSCFPASSNSSNSP</sequence>
<gene>
    <name evidence="12" type="ORF">AFUS01_LOCUS18056</name>
</gene>
<dbReference type="OrthoDB" id="248747at2759"/>
<evidence type="ECO:0000256" key="6">
    <source>
        <dbReference type="ARBA" id="ARBA00023136"/>
    </source>
</evidence>
<dbReference type="GO" id="GO:0006906">
    <property type="term" value="P:vesicle fusion"/>
    <property type="evidence" value="ECO:0007669"/>
    <property type="project" value="TreeGrafter"/>
</dbReference>
<accession>A0A8J2P7W6</accession>
<evidence type="ECO:0000256" key="7">
    <source>
        <dbReference type="ARBA" id="ARBA00046280"/>
    </source>
</evidence>
<dbReference type="CDD" id="cd15871">
    <property type="entry name" value="R-SNARE_VAMP7"/>
    <property type="match status" value="1"/>
</dbReference>
<proteinExistence type="inferred from homology"/>
<evidence type="ECO:0000256" key="1">
    <source>
        <dbReference type="ARBA" id="ARBA00008025"/>
    </source>
</evidence>
<evidence type="ECO:0000313" key="12">
    <source>
        <dbReference type="EMBL" id="CAG7729332.1"/>
    </source>
</evidence>
<evidence type="ECO:0008006" key="14">
    <source>
        <dbReference type="Google" id="ProtNLM"/>
    </source>
</evidence>
<dbReference type="GO" id="GO:0015031">
    <property type="term" value="P:protein transport"/>
    <property type="evidence" value="ECO:0007669"/>
    <property type="project" value="UniProtKB-KW"/>
</dbReference>
<evidence type="ECO:0000256" key="8">
    <source>
        <dbReference type="PROSITE-ProRule" id="PRU00290"/>
    </source>
</evidence>
<comment type="subcellular location">
    <subcellularLocation>
        <location evidence="7">Endomembrane system</location>
        <topology evidence="7">Single-pass type IV membrane protein</topology>
    </subcellularLocation>
</comment>
<keyword evidence="6 9" id="KW-0472">Membrane</keyword>
<feature type="transmembrane region" description="Helical" evidence="9">
    <location>
        <begin position="252"/>
        <end position="276"/>
    </location>
</feature>
<keyword evidence="13" id="KW-1185">Reference proteome</keyword>